<evidence type="ECO:0000256" key="8">
    <source>
        <dbReference type="ARBA" id="ARBA00030686"/>
    </source>
</evidence>
<dbReference type="KEGG" id="dap:Dacet_0148"/>
<organism evidence="11 12">
    <name type="scientific">Denitrovibrio acetiphilus (strain DSM 12809 / NBRC 114555 / N2460)</name>
    <dbReference type="NCBI Taxonomy" id="522772"/>
    <lineage>
        <taxon>Bacteria</taxon>
        <taxon>Pseudomonadati</taxon>
        <taxon>Deferribacterota</taxon>
        <taxon>Deferribacteres</taxon>
        <taxon>Deferribacterales</taxon>
        <taxon>Geovibrionaceae</taxon>
        <taxon>Denitrovibrio</taxon>
    </lineage>
</organism>
<dbReference type="InterPro" id="IPR003200">
    <property type="entry name" value="Nict_dMeBzImd_PRibTrfase"/>
</dbReference>
<keyword evidence="5 10" id="KW-0169">Cobalamin biosynthesis</keyword>
<dbReference type="FunCoup" id="D4H1X6">
    <property type="interactions" value="97"/>
</dbReference>
<comment type="catalytic activity">
    <reaction evidence="9 10">
        <text>5,6-dimethylbenzimidazole + nicotinate beta-D-ribonucleotide = alpha-ribazole 5'-phosphate + nicotinate + H(+)</text>
        <dbReference type="Rhea" id="RHEA:11196"/>
        <dbReference type="ChEBI" id="CHEBI:15378"/>
        <dbReference type="ChEBI" id="CHEBI:15890"/>
        <dbReference type="ChEBI" id="CHEBI:32544"/>
        <dbReference type="ChEBI" id="CHEBI:57502"/>
        <dbReference type="ChEBI" id="CHEBI:57918"/>
        <dbReference type="EC" id="2.4.2.21"/>
    </reaction>
</comment>
<dbReference type="RefSeq" id="WP_013009501.1">
    <property type="nucleotide sequence ID" value="NC_013943.1"/>
</dbReference>
<dbReference type="InterPro" id="IPR036087">
    <property type="entry name" value="Nict_dMeBzImd_PRibTrfase_sf"/>
</dbReference>
<dbReference type="FunFam" id="3.40.50.10210:FF:000001">
    <property type="entry name" value="Nicotinate-nucleotide--dimethylbenzimidazole phosphoribosyltransferase"/>
    <property type="match status" value="1"/>
</dbReference>
<dbReference type="InterPro" id="IPR017846">
    <property type="entry name" value="Nict_dMeBzImd_PRibTrfase_bact"/>
</dbReference>
<evidence type="ECO:0000256" key="10">
    <source>
        <dbReference type="HAMAP-Rule" id="MF_00230"/>
    </source>
</evidence>
<comment type="function">
    <text evidence="10">Catalyzes the synthesis of alpha-ribazole-5'-phosphate from nicotinate mononucleotide (NAMN) and 5,6-dimethylbenzimidazole (DMB).</text>
</comment>
<evidence type="ECO:0000313" key="11">
    <source>
        <dbReference type="EMBL" id="ADD66953.1"/>
    </source>
</evidence>
<evidence type="ECO:0000256" key="3">
    <source>
        <dbReference type="ARBA" id="ARBA00011991"/>
    </source>
</evidence>
<evidence type="ECO:0000256" key="1">
    <source>
        <dbReference type="ARBA" id="ARBA00005049"/>
    </source>
</evidence>
<dbReference type="InterPro" id="IPR023195">
    <property type="entry name" value="Nict_dMeBzImd_PRibTrfase_N"/>
</dbReference>
<dbReference type="CDD" id="cd02439">
    <property type="entry name" value="DMB-PRT_CobT"/>
    <property type="match status" value="1"/>
</dbReference>
<dbReference type="Gene3D" id="3.40.50.10210">
    <property type="match status" value="1"/>
</dbReference>
<dbReference type="HOGENOM" id="CLU_002982_0_0_0"/>
<name>D4H1X6_DENA2</name>
<dbReference type="NCBIfam" id="NF000996">
    <property type="entry name" value="PRK00105.1"/>
    <property type="match status" value="1"/>
</dbReference>
<keyword evidence="12" id="KW-1185">Reference proteome</keyword>
<evidence type="ECO:0000256" key="7">
    <source>
        <dbReference type="ARBA" id="ARBA00022679"/>
    </source>
</evidence>
<dbReference type="GO" id="GO:0008939">
    <property type="term" value="F:nicotinate-nucleotide-dimethylbenzimidazole phosphoribosyltransferase activity"/>
    <property type="evidence" value="ECO:0007669"/>
    <property type="project" value="UniProtKB-UniRule"/>
</dbReference>
<dbReference type="PANTHER" id="PTHR43463:SF1">
    <property type="entry name" value="NICOTINATE-NUCLEOTIDE--DIMETHYLBENZIMIDAZOLE PHOSPHORIBOSYLTRANSFERASE"/>
    <property type="match status" value="1"/>
</dbReference>
<dbReference type="InParanoid" id="D4H1X6"/>
<evidence type="ECO:0000256" key="6">
    <source>
        <dbReference type="ARBA" id="ARBA00022676"/>
    </source>
</evidence>
<evidence type="ECO:0000256" key="9">
    <source>
        <dbReference type="ARBA" id="ARBA00047340"/>
    </source>
</evidence>
<dbReference type="OrthoDB" id="9781491at2"/>
<dbReference type="HAMAP" id="MF_00230">
    <property type="entry name" value="CobT"/>
    <property type="match status" value="1"/>
</dbReference>
<dbReference type="PANTHER" id="PTHR43463">
    <property type="entry name" value="NICOTINATE-NUCLEOTIDE--DIMETHYLBENZIMIDAZOLE PHOSPHORIBOSYLTRANSFERASE"/>
    <property type="match status" value="1"/>
</dbReference>
<dbReference type="PaxDb" id="522772-Dacet_0148"/>
<evidence type="ECO:0000313" key="12">
    <source>
        <dbReference type="Proteomes" id="UP000002012"/>
    </source>
</evidence>
<protein>
    <recommendedName>
        <fullName evidence="4 10">Nicotinate-nucleotide--dimethylbenzimidazole phosphoribosyltransferase</fullName>
        <shortName evidence="10">NN:DBI PRT</shortName>
        <ecNumber evidence="3 10">2.4.2.21</ecNumber>
    </recommendedName>
    <alternativeName>
        <fullName evidence="8 10">N(1)-alpha-phosphoribosyltransferase</fullName>
    </alternativeName>
</protein>
<evidence type="ECO:0000256" key="5">
    <source>
        <dbReference type="ARBA" id="ARBA00022573"/>
    </source>
</evidence>
<dbReference type="AlphaFoldDB" id="D4H1X6"/>
<evidence type="ECO:0000256" key="4">
    <source>
        <dbReference type="ARBA" id="ARBA00015486"/>
    </source>
</evidence>
<dbReference type="STRING" id="522772.Dacet_0148"/>
<dbReference type="UniPathway" id="UPA00061">
    <property type="reaction ID" value="UER00516"/>
</dbReference>
<sequence length="356" mass="37099">MKLNDVVASIKPVDKEMYKKAVERTGNLIMPPRAMGRLNDLSEQLAAISGTLSPEYTKKAVFVMAGDHGVTEEGVSAFPQEVTIQMMGAFTAGMATISVLSRVNDVRVVVTDVGSLGDIPEGKISDKADFLVRKVANGTKNLAKEPAMTRAQAEQSVMTGYEVAVEYIEKEGLDLITTGDMGIANTTPSAAIGAVYTGASVDIMTGRGSGIDDQALKHKTNVIKQALDMHKPDKNDAIDVLSKVGGFEIGAIAGAMLAGAAKGLPVLVDGVISTAGALIAAGLCPSAKEYMIAGHRSVEPGQIKMLEYLGLDPLLSLGMRLGEGTGAVVAMSIVDSAAAIMREVKTFAEAGVSVKE</sequence>
<dbReference type="GO" id="GO:0009236">
    <property type="term" value="P:cobalamin biosynthetic process"/>
    <property type="evidence" value="ECO:0007669"/>
    <property type="project" value="UniProtKB-UniRule"/>
</dbReference>
<reference evidence="11 12" key="1">
    <citation type="journal article" date="2010" name="Stand. Genomic Sci.">
        <title>Complete genome sequence of Denitrovibrio acetiphilus type strain (N2460).</title>
        <authorList>
            <person name="Kiss H."/>
            <person name="Lang E."/>
            <person name="Lapidus A."/>
            <person name="Copeland A."/>
            <person name="Nolan M."/>
            <person name="Glavina Del Rio T."/>
            <person name="Chen F."/>
            <person name="Lucas S."/>
            <person name="Tice H."/>
            <person name="Cheng J.F."/>
            <person name="Han C."/>
            <person name="Goodwin L."/>
            <person name="Pitluck S."/>
            <person name="Liolios K."/>
            <person name="Pati A."/>
            <person name="Ivanova N."/>
            <person name="Mavromatis K."/>
            <person name="Chen A."/>
            <person name="Palaniappan K."/>
            <person name="Land M."/>
            <person name="Hauser L."/>
            <person name="Chang Y.J."/>
            <person name="Jeffries C.D."/>
            <person name="Detter J.C."/>
            <person name="Brettin T."/>
            <person name="Spring S."/>
            <person name="Rohde M."/>
            <person name="Goker M."/>
            <person name="Woyke T."/>
            <person name="Bristow J."/>
            <person name="Eisen J.A."/>
            <person name="Markowitz V."/>
            <person name="Hugenholtz P."/>
            <person name="Kyrpides N.C."/>
            <person name="Klenk H.P."/>
        </authorList>
    </citation>
    <scope>NUCLEOTIDE SEQUENCE [LARGE SCALE GENOMIC DNA]</scope>
    <source>
        <strain evidence="12">DSM 12809 / NBRC 114555 / N2460</strain>
    </source>
</reference>
<dbReference type="EMBL" id="CP001968">
    <property type="protein sequence ID" value="ADD66953.1"/>
    <property type="molecule type" value="Genomic_DNA"/>
</dbReference>
<dbReference type="SUPFAM" id="SSF52733">
    <property type="entry name" value="Nicotinate mononucleotide:5,6-dimethylbenzimidazole phosphoribosyltransferase (CobT)"/>
    <property type="match status" value="1"/>
</dbReference>
<keyword evidence="7 10" id="KW-0808">Transferase</keyword>
<accession>D4H1X6</accession>
<feature type="active site" description="Proton acceptor" evidence="10">
    <location>
        <position position="323"/>
    </location>
</feature>
<dbReference type="EC" id="2.4.2.21" evidence="3 10"/>
<dbReference type="eggNOG" id="COG2038">
    <property type="taxonomic scope" value="Bacteria"/>
</dbReference>
<dbReference type="NCBIfam" id="TIGR03160">
    <property type="entry name" value="cobT_DBIPRT"/>
    <property type="match status" value="1"/>
</dbReference>
<gene>
    <name evidence="10" type="primary">cobT</name>
    <name evidence="11" type="ordered locus">Dacet_0148</name>
</gene>
<dbReference type="Proteomes" id="UP000002012">
    <property type="component" value="Chromosome"/>
</dbReference>
<keyword evidence="6 10" id="KW-0328">Glycosyltransferase</keyword>
<evidence type="ECO:0000256" key="2">
    <source>
        <dbReference type="ARBA" id="ARBA00007110"/>
    </source>
</evidence>
<comment type="similarity">
    <text evidence="2 10">Belongs to the CobT family.</text>
</comment>
<proteinExistence type="inferred from homology"/>
<comment type="pathway">
    <text evidence="1 10">Nucleoside biosynthesis; alpha-ribazole biosynthesis; alpha-ribazole from 5,6-dimethylbenzimidazole: step 1/2.</text>
</comment>
<dbReference type="Gene3D" id="1.10.1610.10">
    <property type="match status" value="1"/>
</dbReference>
<dbReference type="Pfam" id="PF02277">
    <property type="entry name" value="DBI_PRT"/>
    <property type="match status" value="1"/>
</dbReference>